<organism evidence="1 2">
    <name type="scientific">Meloidogyne enterolobii</name>
    <name type="common">Root-knot nematode worm</name>
    <name type="synonym">Meloidogyne mayaguensis</name>
    <dbReference type="NCBI Taxonomy" id="390850"/>
    <lineage>
        <taxon>Eukaryota</taxon>
        <taxon>Metazoa</taxon>
        <taxon>Ecdysozoa</taxon>
        <taxon>Nematoda</taxon>
        <taxon>Chromadorea</taxon>
        <taxon>Rhabditida</taxon>
        <taxon>Tylenchina</taxon>
        <taxon>Tylenchomorpha</taxon>
        <taxon>Tylenchoidea</taxon>
        <taxon>Meloidogynidae</taxon>
        <taxon>Meloidogyninae</taxon>
        <taxon>Meloidogyne</taxon>
    </lineage>
</organism>
<keyword evidence="2" id="KW-1185">Reference proteome</keyword>
<gene>
    <name evidence="1" type="ORF">MENTE1834_LOCUS10155</name>
</gene>
<proteinExistence type="predicted"/>
<sequence length="88" mass="9662">MEITSKTPNNSSSFLSNLSKSIEQTSNPNNQIDISKIFNNSSIISMIPSSSSDLNILELNNKESPLATNKKLQQNKLSEPINGKVLIQ</sequence>
<protein>
    <submittedName>
        <fullName evidence="1">Uncharacterized protein</fullName>
    </submittedName>
</protein>
<accession>A0ACB0YBT8</accession>
<dbReference type="Proteomes" id="UP001497535">
    <property type="component" value="Unassembled WGS sequence"/>
</dbReference>
<evidence type="ECO:0000313" key="2">
    <source>
        <dbReference type="Proteomes" id="UP001497535"/>
    </source>
</evidence>
<evidence type="ECO:0000313" key="1">
    <source>
        <dbReference type="EMBL" id="CAK5040163.1"/>
    </source>
</evidence>
<dbReference type="EMBL" id="CAVMJV010000009">
    <property type="protein sequence ID" value="CAK5040163.1"/>
    <property type="molecule type" value="Genomic_DNA"/>
</dbReference>
<reference evidence="1" key="1">
    <citation type="submission" date="2023-11" db="EMBL/GenBank/DDBJ databases">
        <authorList>
            <person name="Poullet M."/>
        </authorList>
    </citation>
    <scope>NUCLEOTIDE SEQUENCE</scope>
    <source>
        <strain evidence="1">E1834</strain>
    </source>
</reference>
<comment type="caution">
    <text evidence="1">The sequence shown here is derived from an EMBL/GenBank/DDBJ whole genome shotgun (WGS) entry which is preliminary data.</text>
</comment>
<name>A0ACB0YBT8_MELEN</name>